<evidence type="ECO:0008006" key="4">
    <source>
        <dbReference type="Google" id="ProtNLM"/>
    </source>
</evidence>
<gene>
    <name evidence="2" type="ordered locus">Krad_2385</name>
</gene>
<dbReference type="KEGG" id="kra:Krad_2385"/>
<accession>A6WAM6</accession>
<dbReference type="AlphaFoldDB" id="A6WAM6"/>
<dbReference type="RefSeq" id="WP_012087917.1">
    <property type="nucleotide sequence ID" value="NC_009664.2"/>
</dbReference>
<feature type="region of interest" description="Disordered" evidence="1">
    <location>
        <begin position="19"/>
        <end position="38"/>
    </location>
</feature>
<dbReference type="STRING" id="266940.Krad_2385"/>
<evidence type="ECO:0000313" key="3">
    <source>
        <dbReference type="Proteomes" id="UP000001116"/>
    </source>
</evidence>
<dbReference type="OrthoDB" id="3420153at2"/>
<protein>
    <recommendedName>
        <fullName evidence="4">Kelch repeat-containing protein</fullName>
    </recommendedName>
</protein>
<dbReference type="EMBL" id="CP000750">
    <property type="protein sequence ID" value="ABS03865.1"/>
    <property type="molecule type" value="Genomic_DNA"/>
</dbReference>
<dbReference type="Proteomes" id="UP000001116">
    <property type="component" value="Chromosome"/>
</dbReference>
<evidence type="ECO:0000313" key="2">
    <source>
        <dbReference type="EMBL" id="ABS03865.1"/>
    </source>
</evidence>
<keyword evidence="3" id="KW-1185">Reference proteome</keyword>
<dbReference type="HOGENOM" id="CLU_2649625_0_0_11"/>
<name>A6WAM6_KINRD</name>
<reference evidence="3" key="1">
    <citation type="journal article" date="2008" name="PLoS ONE">
        <title>Survival in nuclear waste, extreme resistance, and potential applications gleaned from the genome sequence of Kineococcus radiotolerans SRS30216.</title>
        <authorList>
            <person name="Bagwell C.E."/>
            <person name="Bhat S."/>
            <person name="Hawkins G.M."/>
            <person name="Smith B.W."/>
            <person name="Biswas T."/>
            <person name="Hoover T.R."/>
            <person name="Saunders E."/>
            <person name="Han C.S."/>
            <person name="Tsodikov O.V."/>
            <person name="Shimkets L.J."/>
        </authorList>
    </citation>
    <scope>NUCLEOTIDE SEQUENCE [LARGE SCALE GENOMIC DNA]</scope>
    <source>
        <strain evidence="3">ATCC BAA-149 / DSM 14245 / SRS30216</strain>
    </source>
</reference>
<proteinExistence type="predicted"/>
<evidence type="ECO:0000256" key="1">
    <source>
        <dbReference type="SAM" id="MobiDB-lite"/>
    </source>
</evidence>
<organism evidence="2 3">
    <name type="scientific">Kineococcus radiotolerans (strain ATCC BAA-149 / DSM 14245 / SRS30216)</name>
    <dbReference type="NCBI Taxonomy" id="266940"/>
    <lineage>
        <taxon>Bacteria</taxon>
        <taxon>Bacillati</taxon>
        <taxon>Actinomycetota</taxon>
        <taxon>Actinomycetes</taxon>
        <taxon>Kineosporiales</taxon>
        <taxon>Kineosporiaceae</taxon>
        <taxon>Kineococcus</taxon>
    </lineage>
</organism>
<sequence>MEAAGEGLIATQGLLYDDRSRTWTSLPPPPDKGGSSPGAVVWADDVLIALGAISGAPELGNDEVDTTARAYRPAVH</sequence>